<comment type="caution">
    <text evidence="6">The sequence shown here is derived from an EMBL/GenBank/DDBJ whole genome shotgun (WGS) entry which is preliminary data.</text>
</comment>
<dbReference type="EMBL" id="JAGTXB010000005">
    <property type="protein sequence ID" value="MBS0028225.1"/>
    <property type="molecule type" value="Genomic_DNA"/>
</dbReference>
<dbReference type="InterPro" id="IPR025705">
    <property type="entry name" value="Beta_hexosaminidase_sua/sub"/>
</dbReference>
<keyword evidence="4" id="KW-0326">Glycosidase</keyword>
<dbReference type="Gene3D" id="3.30.379.10">
    <property type="entry name" value="Chitobiase/beta-hexosaminidase domain 2-like"/>
    <property type="match status" value="1"/>
</dbReference>
<dbReference type="RefSeq" id="WP_211973329.1">
    <property type="nucleotide sequence ID" value="NZ_CBFHAM010000090.1"/>
</dbReference>
<sequence length="110" mass="12702">MIRDEELKKELGEEGYLLDVKPASISITAPTSTGIFYGIQSLRQLIIANGNAFMINTVRIKDKPRFVWRAFLLDEGRYFKGSAVVKRLLDDRLSRRKKTKDGRLERNYGH</sequence>
<organism evidence="6 7">
    <name type="scientific">Chitinophaga hostae</name>
    <dbReference type="NCBI Taxonomy" id="2831022"/>
    <lineage>
        <taxon>Bacteria</taxon>
        <taxon>Pseudomonadati</taxon>
        <taxon>Bacteroidota</taxon>
        <taxon>Chitinophagia</taxon>
        <taxon>Chitinophagales</taxon>
        <taxon>Chitinophagaceae</taxon>
        <taxon>Chitinophaga</taxon>
    </lineage>
</organism>
<dbReference type="InterPro" id="IPR029018">
    <property type="entry name" value="Hex-like_dom2"/>
</dbReference>
<protein>
    <recommendedName>
        <fullName evidence="2">beta-N-acetylhexosaminidase</fullName>
        <ecNumber evidence="2">3.2.1.52</ecNumber>
    </recommendedName>
</protein>
<keyword evidence="7" id="KW-1185">Reference proteome</keyword>
<evidence type="ECO:0000256" key="3">
    <source>
        <dbReference type="ARBA" id="ARBA00022801"/>
    </source>
</evidence>
<dbReference type="Proteomes" id="UP000676386">
    <property type="component" value="Unassembled WGS sequence"/>
</dbReference>
<dbReference type="EC" id="3.2.1.52" evidence="2"/>
<accession>A0ABS5IZD4</accession>
<comment type="catalytic activity">
    <reaction evidence="1">
        <text>Hydrolysis of terminal non-reducing N-acetyl-D-hexosamine residues in N-acetyl-beta-D-hexosaminides.</text>
        <dbReference type="EC" id="3.2.1.52"/>
    </reaction>
</comment>
<evidence type="ECO:0000256" key="4">
    <source>
        <dbReference type="ARBA" id="ARBA00023295"/>
    </source>
</evidence>
<dbReference type="InterPro" id="IPR015882">
    <property type="entry name" value="HEX_bac_N"/>
</dbReference>
<dbReference type="Pfam" id="PF02838">
    <property type="entry name" value="Glyco_hydro_20b"/>
    <property type="match status" value="1"/>
</dbReference>
<dbReference type="PANTHER" id="PTHR22600">
    <property type="entry name" value="BETA-HEXOSAMINIDASE"/>
    <property type="match status" value="1"/>
</dbReference>
<evidence type="ECO:0000313" key="7">
    <source>
        <dbReference type="Proteomes" id="UP000676386"/>
    </source>
</evidence>
<proteinExistence type="predicted"/>
<reference evidence="6 7" key="1">
    <citation type="submission" date="2021-04" db="EMBL/GenBank/DDBJ databases">
        <title>Chitinophaga sp. nov., isolated from the rhizosphere soil.</title>
        <authorList>
            <person name="He S."/>
        </authorList>
    </citation>
    <scope>NUCLEOTIDE SEQUENCE [LARGE SCALE GENOMIC DNA]</scope>
    <source>
        <strain evidence="6 7">2R12</strain>
    </source>
</reference>
<dbReference type="PANTHER" id="PTHR22600:SF57">
    <property type="entry name" value="BETA-N-ACETYLHEXOSAMINIDASE"/>
    <property type="match status" value="1"/>
</dbReference>
<keyword evidence="3" id="KW-0378">Hydrolase</keyword>
<name>A0ABS5IZD4_9BACT</name>
<evidence type="ECO:0000256" key="1">
    <source>
        <dbReference type="ARBA" id="ARBA00001231"/>
    </source>
</evidence>
<evidence type="ECO:0000259" key="5">
    <source>
        <dbReference type="Pfam" id="PF02838"/>
    </source>
</evidence>
<evidence type="ECO:0000313" key="6">
    <source>
        <dbReference type="EMBL" id="MBS0028225.1"/>
    </source>
</evidence>
<dbReference type="PRINTS" id="PR00738">
    <property type="entry name" value="GLHYDRLASE20"/>
</dbReference>
<dbReference type="SUPFAM" id="SSF55545">
    <property type="entry name" value="beta-N-acetylhexosaminidase-like domain"/>
    <property type="match status" value="1"/>
</dbReference>
<evidence type="ECO:0000256" key="2">
    <source>
        <dbReference type="ARBA" id="ARBA00012663"/>
    </source>
</evidence>
<feature type="domain" description="Beta-hexosaminidase bacterial type N-terminal" evidence="5">
    <location>
        <begin position="4"/>
        <end position="62"/>
    </location>
</feature>
<gene>
    <name evidence="6" type="ORF">KE626_12980</name>
</gene>